<comment type="caution">
    <text evidence="2">The sequence shown here is derived from an EMBL/GenBank/DDBJ whole genome shotgun (WGS) entry which is preliminary data.</text>
</comment>
<organism evidence="2 3">
    <name type="scientific">Cylicocyclus nassatus</name>
    <name type="common">Nematode worm</name>
    <dbReference type="NCBI Taxonomy" id="53992"/>
    <lineage>
        <taxon>Eukaryota</taxon>
        <taxon>Metazoa</taxon>
        <taxon>Ecdysozoa</taxon>
        <taxon>Nematoda</taxon>
        <taxon>Chromadorea</taxon>
        <taxon>Rhabditida</taxon>
        <taxon>Rhabditina</taxon>
        <taxon>Rhabditomorpha</taxon>
        <taxon>Strongyloidea</taxon>
        <taxon>Strongylidae</taxon>
        <taxon>Cylicocyclus</taxon>
    </lineage>
</organism>
<dbReference type="EMBL" id="CATQJL010000316">
    <property type="protein sequence ID" value="CAJ0608564.1"/>
    <property type="molecule type" value="Genomic_DNA"/>
</dbReference>
<evidence type="ECO:0000313" key="2">
    <source>
        <dbReference type="EMBL" id="CAJ0608564.1"/>
    </source>
</evidence>
<accession>A0AA36HEE3</accession>
<reference evidence="2" key="1">
    <citation type="submission" date="2023-07" db="EMBL/GenBank/DDBJ databases">
        <authorList>
            <consortium name="CYATHOMIX"/>
        </authorList>
    </citation>
    <scope>NUCLEOTIDE SEQUENCE</scope>
    <source>
        <strain evidence="2">N/A</strain>
    </source>
</reference>
<protein>
    <submittedName>
        <fullName evidence="2">Uncharacterized protein</fullName>
    </submittedName>
</protein>
<feature type="coiled-coil region" evidence="1">
    <location>
        <begin position="16"/>
        <end position="43"/>
    </location>
</feature>
<proteinExistence type="predicted"/>
<evidence type="ECO:0000256" key="1">
    <source>
        <dbReference type="SAM" id="Coils"/>
    </source>
</evidence>
<sequence>MMPMVDKTKRGYDVVLRSELDQFRDVEQEIEEQQEETRDWVQQQIDNALNKGKERDLQMKNEAQKQHELLLKEISDTN</sequence>
<evidence type="ECO:0000313" key="3">
    <source>
        <dbReference type="Proteomes" id="UP001176961"/>
    </source>
</evidence>
<keyword evidence="1" id="KW-0175">Coiled coil</keyword>
<name>A0AA36HEE3_CYLNA</name>
<keyword evidence="3" id="KW-1185">Reference proteome</keyword>
<dbReference type="AlphaFoldDB" id="A0AA36HEE3"/>
<gene>
    <name evidence="2" type="ORF">CYNAS_LOCUS20547</name>
</gene>
<dbReference type="Proteomes" id="UP001176961">
    <property type="component" value="Unassembled WGS sequence"/>
</dbReference>